<dbReference type="Proteomes" id="UP000215914">
    <property type="component" value="Unassembled WGS sequence"/>
</dbReference>
<protein>
    <submittedName>
        <fullName evidence="1">Uncharacterized protein</fullName>
    </submittedName>
</protein>
<proteinExistence type="predicted"/>
<gene>
    <name evidence="1" type="ORF">HanXRQr2_Chr09g0400661</name>
</gene>
<evidence type="ECO:0000313" key="1">
    <source>
        <dbReference type="EMBL" id="KAF5791960.1"/>
    </source>
</evidence>
<name>A0A9K3N9T9_HELAN</name>
<dbReference type="AlphaFoldDB" id="A0A9K3N9T9"/>
<evidence type="ECO:0000313" key="2">
    <source>
        <dbReference type="Proteomes" id="UP000215914"/>
    </source>
</evidence>
<keyword evidence="2" id="KW-1185">Reference proteome</keyword>
<accession>A0A9K3N9T9</accession>
<organism evidence="1 2">
    <name type="scientific">Helianthus annuus</name>
    <name type="common">Common sunflower</name>
    <dbReference type="NCBI Taxonomy" id="4232"/>
    <lineage>
        <taxon>Eukaryota</taxon>
        <taxon>Viridiplantae</taxon>
        <taxon>Streptophyta</taxon>
        <taxon>Embryophyta</taxon>
        <taxon>Tracheophyta</taxon>
        <taxon>Spermatophyta</taxon>
        <taxon>Magnoliopsida</taxon>
        <taxon>eudicotyledons</taxon>
        <taxon>Gunneridae</taxon>
        <taxon>Pentapetalae</taxon>
        <taxon>asterids</taxon>
        <taxon>campanulids</taxon>
        <taxon>Asterales</taxon>
        <taxon>Asteraceae</taxon>
        <taxon>Asteroideae</taxon>
        <taxon>Heliantheae alliance</taxon>
        <taxon>Heliantheae</taxon>
        <taxon>Helianthus</taxon>
    </lineage>
</organism>
<reference evidence="1" key="2">
    <citation type="submission" date="2020-06" db="EMBL/GenBank/DDBJ databases">
        <title>Helianthus annuus Genome sequencing and assembly Release 2.</title>
        <authorList>
            <person name="Gouzy J."/>
            <person name="Langlade N."/>
            <person name="Munos S."/>
        </authorList>
    </citation>
    <scope>NUCLEOTIDE SEQUENCE</scope>
    <source>
        <tissue evidence="1">Leaves</tissue>
    </source>
</reference>
<dbReference type="EMBL" id="MNCJ02000324">
    <property type="protein sequence ID" value="KAF5791960.1"/>
    <property type="molecule type" value="Genomic_DNA"/>
</dbReference>
<comment type="caution">
    <text evidence="1">The sequence shown here is derived from an EMBL/GenBank/DDBJ whole genome shotgun (WGS) entry which is preliminary data.</text>
</comment>
<dbReference type="Gramene" id="mRNA:HanXRQr2_Chr09g0400661">
    <property type="protein sequence ID" value="mRNA:HanXRQr2_Chr09g0400661"/>
    <property type="gene ID" value="HanXRQr2_Chr09g0400661"/>
</dbReference>
<reference evidence="1" key="1">
    <citation type="journal article" date="2017" name="Nature">
        <title>The sunflower genome provides insights into oil metabolism, flowering and Asterid evolution.</title>
        <authorList>
            <person name="Badouin H."/>
            <person name="Gouzy J."/>
            <person name="Grassa C.J."/>
            <person name="Murat F."/>
            <person name="Staton S.E."/>
            <person name="Cottret L."/>
            <person name="Lelandais-Briere C."/>
            <person name="Owens G.L."/>
            <person name="Carrere S."/>
            <person name="Mayjonade B."/>
            <person name="Legrand L."/>
            <person name="Gill N."/>
            <person name="Kane N.C."/>
            <person name="Bowers J.E."/>
            <person name="Hubner S."/>
            <person name="Bellec A."/>
            <person name="Berard A."/>
            <person name="Berges H."/>
            <person name="Blanchet N."/>
            <person name="Boniface M.C."/>
            <person name="Brunel D."/>
            <person name="Catrice O."/>
            <person name="Chaidir N."/>
            <person name="Claudel C."/>
            <person name="Donnadieu C."/>
            <person name="Faraut T."/>
            <person name="Fievet G."/>
            <person name="Helmstetter N."/>
            <person name="King M."/>
            <person name="Knapp S.J."/>
            <person name="Lai Z."/>
            <person name="Le Paslier M.C."/>
            <person name="Lippi Y."/>
            <person name="Lorenzon L."/>
            <person name="Mandel J.R."/>
            <person name="Marage G."/>
            <person name="Marchand G."/>
            <person name="Marquand E."/>
            <person name="Bret-Mestries E."/>
            <person name="Morien E."/>
            <person name="Nambeesan S."/>
            <person name="Nguyen T."/>
            <person name="Pegot-Espagnet P."/>
            <person name="Pouilly N."/>
            <person name="Raftis F."/>
            <person name="Sallet E."/>
            <person name="Schiex T."/>
            <person name="Thomas J."/>
            <person name="Vandecasteele C."/>
            <person name="Vares D."/>
            <person name="Vear F."/>
            <person name="Vautrin S."/>
            <person name="Crespi M."/>
            <person name="Mangin B."/>
            <person name="Burke J.M."/>
            <person name="Salse J."/>
            <person name="Munos S."/>
            <person name="Vincourt P."/>
            <person name="Rieseberg L.H."/>
            <person name="Langlade N.B."/>
        </authorList>
    </citation>
    <scope>NUCLEOTIDE SEQUENCE</scope>
    <source>
        <tissue evidence="1">Leaves</tissue>
    </source>
</reference>
<sequence>MLRQMSVDDQSGFLLFVESQWMIIEVRMQVTVTTIMLHMVVTMHDRPFLHFQYPPKHERVDIMLYIYIYMYYNCRMDDYIM</sequence>